<sequence length="319" mass="36600">MNITRPYATYISDTAAVFIINFSILGTIGNILTIIAFRSSNKIQKNATKRFIINLAISDLILSAISLPILAGQFLFDDWLFNRPLCTVSSVILFGNINVTLLSMTAIAITRYFMVLKPTVYPRYFTDKNVSTTMILIWIFSYLERVPPTFDLWGTIDVNPKTFSCGSYNHRHHWFDPNYVLAMIAFITPCLVMSYSYVSIYFKIKKTRENVEIHDSRATKNIEKEKKITKLMFIIFVSFLICFLPLVLIDSIDDERYHPELHVLHTVLSCAIVFINPIIYACSNKRYRNAYKEIFKSSGNGSSNQPDISCQTPRCLPTK</sequence>
<evidence type="ECO:0000256" key="3">
    <source>
        <dbReference type="ARBA" id="ARBA00022475"/>
    </source>
</evidence>
<keyword evidence="14" id="KW-1185">Reference proteome</keyword>
<feature type="region of interest" description="Disordered" evidence="10">
    <location>
        <begin position="298"/>
        <end position="319"/>
    </location>
</feature>
<comment type="caution">
    <text evidence="13">The sequence shown here is derived from an EMBL/GenBank/DDBJ whole genome shotgun (WGS) entry which is preliminary data.</text>
</comment>
<keyword evidence="6" id="KW-0297">G-protein coupled receptor</keyword>
<dbReference type="PANTHER" id="PTHR24228:SF71">
    <property type="entry name" value="PROTEIN TRAPPED IN ENDODERM-1"/>
    <property type="match status" value="1"/>
</dbReference>
<keyword evidence="9" id="KW-0807">Transducer</keyword>
<gene>
    <name evidence="13" type="ORF">HCN44_009413</name>
</gene>
<feature type="domain" description="G-protein coupled receptors family 1 profile" evidence="12">
    <location>
        <begin position="29"/>
        <end position="280"/>
    </location>
</feature>
<evidence type="ECO:0000256" key="11">
    <source>
        <dbReference type="SAM" id="Phobius"/>
    </source>
</evidence>
<evidence type="ECO:0000313" key="13">
    <source>
        <dbReference type="EMBL" id="KAF7998015.1"/>
    </source>
</evidence>
<dbReference type="PANTHER" id="PTHR24228">
    <property type="entry name" value="B2 BRADYKININ RECEPTOR/ANGIOTENSIN II RECEPTOR"/>
    <property type="match status" value="1"/>
</dbReference>
<feature type="compositionally biased region" description="Polar residues" evidence="10">
    <location>
        <begin position="298"/>
        <end position="312"/>
    </location>
</feature>
<dbReference type="InterPro" id="IPR017452">
    <property type="entry name" value="GPCR_Rhodpsn_7TM"/>
</dbReference>
<dbReference type="SUPFAM" id="SSF81321">
    <property type="entry name" value="Family A G protein-coupled receptor-like"/>
    <property type="match status" value="1"/>
</dbReference>
<protein>
    <recommendedName>
        <fullName evidence="12">G-protein coupled receptors family 1 profile domain-containing protein</fullName>
    </recommendedName>
</protein>
<dbReference type="Proteomes" id="UP000639338">
    <property type="component" value="Unassembled WGS sequence"/>
</dbReference>
<dbReference type="OrthoDB" id="6117944at2759"/>
<feature type="transmembrane region" description="Helical" evidence="11">
    <location>
        <begin position="179"/>
        <end position="198"/>
    </location>
</feature>
<accession>A0A835CYV1</accession>
<keyword evidence="4 11" id="KW-0812">Transmembrane</keyword>
<organism evidence="13 14">
    <name type="scientific">Aphidius gifuensis</name>
    <name type="common">Parasitoid wasp</name>
    <dbReference type="NCBI Taxonomy" id="684658"/>
    <lineage>
        <taxon>Eukaryota</taxon>
        <taxon>Metazoa</taxon>
        <taxon>Ecdysozoa</taxon>
        <taxon>Arthropoda</taxon>
        <taxon>Hexapoda</taxon>
        <taxon>Insecta</taxon>
        <taxon>Pterygota</taxon>
        <taxon>Neoptera</taxon>
        <taxon>Endopterygota</taxon>
        <taxon>Hymenoptera</taxon>
        <taxon>Apocrita</taxon>
        <taxon>Ichneumonoidea</taxon>
        <taxon>Braconidae</taxon>
        <taxon>Aphidiinae</taxon>
        <taxon>Aphidius</taxon>
    </lineage>
</organism>
<evidence type="ECO:0000256" key="10">
    <source>
        <dbReference type="SAM" id="MobiDB-lite"/>
    </source>
</evidence>
<feature type="transmembrane region" description="Helical" evidence="11">
    <location>
        <begin position="51"/>
        <end position="71"/>
    </location>
</feature>
<comment type="similarity">
    <text evidence="2">Belongs to the G-protein coupled receptor 1 family.</text>
</comment>
<reference evidence="13 14" key="1">
    <citation type="submission" date="2020-08" db="EMBL/GenBank/DDBJ databases">
        <title>Aphidius gifuensis genome sequencing and assembly.</title>
        <authorList>
            <person name="Du Z."/>
        </authorList>
    </citation>
    <scope>NUCLEOTIDE SEQUENCE [LARGE SCALE GENOMIC DNA]</scope>
    <source>
        <strain evidence="13">YNYX2018</strain>
        <tissue evidence="13">Adults</tissue>
    </source>
</reference>
<dbReference type="PROSITE" id="PS50262">
    <property type="entry name" value="G_PROTEIN_RECEP_F1_2"/>
    <property type="match status" value="1"/>
</dbReference>
<evidence type="ECO:0000256" key="9">
    <source>
        <dbReference type="ARBA" id="ARBA00023224"/>
    </source>
</evidence>
<dbReference type="GO" id="GO:0004930">
    <property type="term" value="F:G protein-coupled receptor activity"/>
    <property type="evidence" value="ECO:0007669"/>
    <property type="project" value="UniProtKB-KW"/>
</dbReference>
<feature type="transmembrane region" description="Helical" evidence="11">
    <location>
        <begin position="261"/>
        <end position="282"/>
    </location>
</feature>
<feature type="transmembrane region" description="Helical" evidence="11">
    <location>
        <begin position="231"/>
        <end position="249"/>
    </location>
</feature>
<evidence type="ECO:0000256" key="8">
    <source>
        <dbReference type="ARBA" id="ARBA00023170"/>
    </source>
</evidence>
<evidence type="ECO:0000256" key="7">
    <source>
        <dbReference type="ARBA" id="ARBA00023136"/>
    </source>
</evidence>
<dbReference type="InterPro" id="IPR000276">
    <property type="entry name" value="GPCR_Rhodpsn"/>
</dbReference>
<feature type="transmembrane region" description="Helical" evidence="11">
    <location>
        <begin position="91"/>
        <end position="113"/>
    </location>
</feature>
<evidence type="ECO:0000256" key="6">
    <source>
        <dbReference type="ARBA" id="ARBA00023040"/>
    </source>
</evidence>
<evidence type="ECO:0000259" key="12">
    <source>
        <dbReference type="PROSITE" id="PS50262"/>
    </source>
</evidence>
<dbReference type="EMBL" id="JACMRX010000001">
    <property type="protein sequence ID" value="KAF7998015.1"/>
    <property type="molecule type" value="Genomic_DNA"/>
</dbReference>
<dbReference type="Pfam" id="PF00001">
    <property type="entry name" value="7tm_1"/>
    <property type="match status" value="1"/>
</dbReference>
<evidence type="ECO:0000256" key="4">
    <source>
        <dbReference type="ARBA" id="ARBA00022692"/>
    </source>
</evidence>
<evidence type="ECO:0000256" key="5">
    <source>
        <dbReference type="ARBA" id="ARBA00022989"/>
    </source>
</evidence>
<feature type="transmembrane region" description="Helical" evidence="11">
    <location>
        <begin position="125"/>
        <end position="143"/>
    </location>
</feature>
<proteinExistence type="inferred from homology"/>
<evidence type="ECO:0000256" key="1">
    <source>
        <dbReference type="ARBA" id="ARBA00004651"/>
    </source>
</evidence>
<name>A0A835CYV1_APHGI</name>
<keyword evidence="8" id="KW-0675">Receptor</keyword>
<comment type="subcellular location">
    <subcellularLocation>
        <location evidence="1">Cell membrane</location>
        <topology evidence="1">Multi-pass membrane protein</topology>
    </subcellularLocation>
</comment>
<keyword evidence="3" id="KW-1003">Cell membrane</keyword>
<dbReference type="GO" id="GO:0005886">
    <property type="term" value="C:plasma membrane"/>
    <property type="evidence" value="ECO:0007669"/>
    <property type="project" value="UniProtKB-SubCell"/>
</dbReference>
<dbReference type="PRINTS" id="PR00237">
    <property type="entry name" value="GPCRRHODOPSN"/>
</dbReference>
<feature type="transmembrane region" description="Helical" evidence="11">
    <location>
        <begin position="15"/>
        <end position="39"/>
    </location>
</feature>
<keyword evidence="7 11" id="KW-0472">Membrane</keyword>
<evidence type="ECO:0000256" key="2">
    <source>
        <dbReference type="ARBA" id="ARBA00010663"/>
    </source>
</evidence>
<dbReference type="Gene3D" id="1.20.1070.10">
    <property type="entry name" value="Rhodopsin 7-helix transmembrane proteins"/>
    <property type="match status" value="1"/>
</dbReference>
<evidence type="ECO:0000313" key="14">
    <source>
        <dbReference type="Proteomes" id="UP000639338"/>
    </source>
</evidence>
<dbReference type="AlphaFoldDB" id="A0A835CYV1"/>
<keyword evidence="5 11" id="KW-1133">Transmembrane helix</keyword>